<sequence>MICPHCRLNRRQRERGNHTCSHCRKVFALDPKVDPGRLHDLKFRELVAKSAPGGLRITVEQLYWVNERRLHRFPTGLQRRGSAVTGVVLAVATLFVAALSVAIGGLAYLLLDPLALLCGVHSFLQFRNSGRYHPLQPFRPWLRLPDFEQRVVARWRQVYGALPDGVVDDGPSAAAFARPKDPRVVVLCELPGVVAFLRANGFAERHRALLLQQPDQLPPGLPVVLVRDLSLDALVRAVELRARFAGHRVVDCGLLPRSVELPARMVRLRDAGKVRQEPSAALAGSPAWQRLPEQEREWLCDGWSSPLITLPPVKLMAALDKAVERALTAPPVTLTKAGTPSGAAPGGAPESAAETRRRAERIGFLTWPQTVPAPRNGTDAAAPRPKEGGR</sequence>
<comment type="caution">
    <text evidence="3">The sequence shown here is derived from an EMBL/GenBank/DDBJ whole genome shotgun (WGS) entry which is preliminary data.</text>
</comment>
<evidence type="ECO:0000256" key="1">
    <source>
        <dbReference type="SAM" id="MobiDB-lite"/>
    </source>
</evidence>
<dbReference type="RefSeq" id="WP_380314862.1">
    <property type="nucleotide sequence ID" value="NZ_JBHYPW010000001.1"/>
</dbReference>
<feature type="transmembrane region" description="Helical" evidence="2">
    <location>
        <begin position="87"/>
        <end position="111"/>
    </location>
</feature>
<gene>
    <name evidence="3" type="ORF">ACFW6T_18170</name>
</gene>
<keyword evidence="4" id="KW-1185">Reference proteome</keyword>
<dbReference type="Proteomes" id="UP001599542">
    <property type="component" value="Unassembled WGS sequence"/>
</dbReference>
<dbReference type="EMBL" id="JBHYPX010000035">
    <property type="protein sequence ID" value="MFE1353910.1"/>
    <property type="molecule type" value="Genomic_DNA"/>
</dbReference>
<keyword evidence="2" id="KW-0812">Transmembrane</keyword>
<evidence type="ECO:0000256" key="2">
    <source>
        <dbReference type="SAM" id="Phobius"/>
    </source>
</evidence>
<protein>
    <submittedName>
        <fullName evidence="3">Uncharacterized protein</fullName>
    </submittedName>
</protein>
<evidence type="ECO:0000313" key="4">
    <source>
        <dbReference type="Proteomes" id="UP001599542"/>
    </source>
</evidence>
<keyword evidence="2" id="KW-1133">Transmembrane helix</keyword>
<proteinExistence type="predicted"/>
<feature type="region of interest" description="Disordered" evidence="1">
    <location>
        <begin position="332"/>
        <end position="390"/>
    </location>
</feature>
<organism evidence="3 4">
    <name type="scientific">Kitasatospora phosalacinea</name>
    <dbReference type="NCBI Taxonomy" id="2065"/>
    <lineage>
        <taxon>Bacteria</taxon>
        <taxon>Bacillati</taxon>
        <taxon>Actinomycetota</taxon>
        <taxon>Actinomycetes</taxon>
        <taxon>Kitasatosporales</taxon>
        <taxon>Streptomycetaceae</taxon>
        <taxon>Kitasatospora</taxon>
    </lineage>
</organism>
<feature type="compositionally biased region" description="Low complexity" evidence="1">
    <location>
        <begin position="337"/>
        <end position="352"/>
    </location>
</feature>
<accession>A0ABW6GMD1</accession>
<reference evidence="3 4" key="1">
    <citation type="submission" date="2024-09" db="EMBL/GenBank/DDBJ databases">
        <title>The Natural Products Discovery Center: Release of the First 8490 Sequenced Strains for Exploring Actinobacteria Biosynthetic Diversity.</title>
        <authorList>
            <person name="Kalkreuter E."/>
            <person name="Kautsar S.A."/>
            <person name="Yang D."/>
            <person name="Bader C.D."/>
            <person name="Teijaro C.N."/>
            <person name="Fluegel L."/>
            <person name="Davis C.M."/>
            <person name="Simpson J.R."/>
            <person name="Lauterbach L."/>
            <person name="Steele A.D."/>
            <person name="Gui C."/>
            <person name="Meng S."/>
            <person name="Li G."/>
            <person name="Viehrig K."/>
            <person name="Ye F."/>
            <person name="Su P."/>
            <person name="Kiefer A.F."/>
            <person name="Nichols A."/>
            <person name="Cepeda A.J."/>
            <person name="Yan W."/>
            <person name="Fan B."/>
            <person name="Jiang Y."/>
            <person name="Adhikari A."/>
            <person name="Zheng C.-J."/>
            <person name="Schuster L."/>
            <person name="Cowan T.M."/>
            <person name="Smanski M.J."/>
            <person name="Chevrette M.G."/>
            <person name="De Carvalho L.P.S."/>
            <person name="Shen B."/>
        </authorList>
    </citation>
    <scope>NUCLEOTIDE SEQUENCE [LARGE SCALE GENOMIC DNA]</scope>
    <source>
        <strain evidence="3 4">NPDC058753</strain>
    </source>
</reference>
<name>A0ABW6GMD1_9ACTN</name>
<keyword evidence="2" id="KW-0472">Membrane</keyword>
<evidence type="ECO:0000313" key="3">
    <source>
        <dbReference type="EMBL" id="MFE1353910.1"/>
    </source>
</evidence>